<name>A0A480AGZ5_9BURK</name>
<dbReference type="Proteomes" id="UP000301751">
    <property type="component" value="Unassembled WGS sequence"/>
</dbReference>
<organism evidence="1 2">
    <name type="scientific">Pseudaquabacterium pictum</name>
    <dbReference type="NCBI Taxonomy" id="2315236"/>
    <lineage>
        <taxon>Bacteria</taxon>
        <taxon>Pseudomonadati</taxon>
        <taxon>Pseudomonadota</taxon>
        <taxon>Betaproteobacteria</taxon>
        <taxon>Burkholderiales</taxon>
        <taxon>Sphaerotilaceae</taxon>
        <taxon>Pseudaquabacterium</taxon>
    </lineage>
</organism>
<evidence type="ECO:0000313" key="2">
    <source>
        <dbReference type="Proteomes" id="UP000301751"/>
    </source>
</evidence>
<accession>A0A480AGZ5</accession>
<dbReference type="PANTHER" id="PTHR38009:SF1">
    <property type="entry name" value="CONSERVED HYPOTHETICAL PHAGE TAIL PROTEIN"/>
    <property type="match status" value="1"/>
</dbReference>
<dbReference type="InterPro" id="IPR011747">
    <property type="entry name" value="CHP02241"/>
</dbReference>
<comment type="caution">
    <text evidence="1">The sequence shown here is derived from an EMBL/GenBank/DDBJ whole genome shotgun (WGS) entry which is preliminary data.</text>
</comment>
<dbReference type="PANTHER" id="PTHR38009">
    <property type="entry name" value="CONSERVED HYPOTHETICAL PHAGE TAIL PROTEIN"/>
    <property type="match status" value="1"/>
</dbReference>
<gene>
    <name evidence="1" type="ORF">AQPW35_00050</name>
</gene>
<dbReference type="InterPro" id="IPR010667">
    <property type="entry name" value="Phage_T4_Gp19"/>
</dbReference>
<dbReference type="RefSeq" id="WP_137730720.1">
    <property type="nucleotide sequence ID" value="NZ_BJCL01000001.1"/>
</dbReference>
<dbReference type="AlphaFoldDB" id="A0A480AGZ5"/>
<sequence>MAMTKDQIKAAYPLPVYNFRVEINGEAIGFSEVSGLNIAYDTITHIESGTRGPGPRIMYMPGKPKITTLTLKKGVVAGVSIKVLYDWINTVALNRVEKRDIMIRLCDENGVAVITWKVLNAFPTQLDAPSFSASANDVAIESMQLTADAVLIEES</sequence>
<dbReference type="GO" id="GO:0005198">
    <property type="term" value="F:structural molecule activity"/>
    <property type="evidence" value="ECO:0007669"/>
    <property type="project" value="InterPro"/>
</dbReference>
<dbReference type="NCBIfam" id="TIGR02241">
    <property type="entry name" value="conserved hypothetical phage tail region protein"/>
    <property type="match status" value="1"/>
</dbReference>
<dbReference type="EMBL" id="BJCL01000001">
    <property type="protein sequence ID" value="GCL60924.1"/>
    <property type="molecule type" value="Genomic_DNA"/>
</dbReference>
<reference evidence="2" key="1">
    <citation type="submission" date="2019-03" db="EMBL/GenBank/DDBJ databases">
        <title>Aquabacterium pictum sp.nov., the first bacteriochlorophyll a-containing freshwater bacterium in the genus Aquabacterium of the class Betaproteobacteria.</title>
        <authorList>
            <person name="Hirose S."/>
            <person name="Tank M."/>
            <person name="Hara E."/>
            <person name="Tamaki H."/>
            <person name="Takaichi S."/>
            <person name="Haruta S."/>
            <person name="Hanada S."/>
        </authorList>
    </citation>
    <scope>NUCLEOTIDE SEQUENCE [LARGE SCALE GENOMIC DNA]</scope>
    <source>
        <strain evidence="2">W35</strain>
    </source>
</reference>
<proteinExistence type="predicted"/>
<keyword evidence="2" id="KW-1185">Reference proteome</keyword>
<dbReference type="OrthoDB" id="9799891at2"/>
<dbReference type="Pfam" id="PF06841">
    <property type="entry name" value="Phage_T4_gp19"/>
    <property type="match status" value="1"/>
</dbReference>
<evidence type="ECO:0000313" key="1">
    <source>
        <dbReference type="EMBL" id="GCL60924.1"/>
    </source>
</evidence>
<protein>
    <submittedName>
        <fullName evidence="1">Phage tail protein</fullName>
    </submittedName>
</protein>